<keyword evidence="7" id="KW-1185">Reference proteome</keyword>
<dbReference type="OMA" id="FIAIYAN"/>
<keyword evidence="3 4" id="KW-0964">Secreted</keyword>
<dbReference type="GO" id="GO:0010628">
    <property type="term" value="P:positive regulation of gene expression"/>
    <property type="evidence" value="ECO:0007669"/>
    <property type="project" value="TreeGrafter"/>
</dbReference>
<dbReference type="AlphaFoldDB" id="A0A286Y0Y7"/>
<dbReference type="PANTHER" id="PTHR10078:SF25">
    <property type="entry name" value="INTERLEUKIN-36 ALPHA"/>
    <property type="match status" value="1"/>
</dbReference>
<sequence length="182" mass="20926">MKGQRTRRGWVHSVHLSLHIFILTFSTELSMAMPFHRHIQDLDHRVWVLQDHTLTMVPKRRNVVPVTVDLYPCQHLETLEKGRGNPMYLGLKEVQSSLFCTKVGEQPELQLNKRTIDNLYHHPQPEKPFLFYHNQAGNTSTFESAAFPGWFIGTGSTGESPVFMTREVGKTHVTEFVLTTLS</sequence>
<evidence type="ECO:0000256" key="3">
    <source>
        <dbReference type="ARBA" id="ARBA00022525"/>
    </source>
</evidence>
<evidence type="ECO:0000256" key="5">
    <source>
        <dbReference type="SAM" id="SignalP"/>
    </source>
</evidence>
<proteinExistence type="inferred from homology"/>
<evidence type="ECO:0000256" key="1">
    <source>
        <dbReference type="ARBA" id="ARBA00004613"/>
    </source>
</evidence>
<evidence type="ECO:0000256" key="2">
    <source>
        <dbReference type="ARBA" id="ARBA00010448"/>
    </source>
</evidence>
<dbReference type="FunCoup" id="A0A286Y0Y7">
    <property type="interactions" value="364"/>
</dbReference>
<dbReference type="InterPro" id="IPR003297">
    <property type="entry name" value="IL-1RA/IL-36"/>
</dbReference>
<dbReference type="Bgee" id="ENSCPOG00000035813">
    <property type="expression patterns" value="Expressed in zone of skin and 1 other cell type or tissue"/>
</dbReference>
<dbReference type="Proteomes" id="UP000005447">
    <property type="component" value="Unassembled WGS sequence"/>
</dbReference>
<dbReference type="SMART" id="SM00125">
    <property type="entry name" value="IL1"/>
    <property type="match status" value="1"/>
</dbReference>
<dbReference type="PRINTS" id="PR01360">
    <property type="entry name" value="INTRLEUKIN1X"/>
</dbReference>
<comment type="subcellular location">
    <subcellularLocation>
        <location evidence="1 4">Secreted</location>
    </subcellularLocation>
</comment>
<gene>
    <name evidence="6" type="primary">LOC100734976</name>
</gene>
<evidence type="ECO:0000313" key="6">
    <source>
        <dbReference type="Ensembl" id="ENSCPOP00000031348.1"/>
    </source>
</evidence>
<dbReference type="GO" id="GO:0005615">
    <property type="term" value="C:extracellular space"/>
    <property type="evidence" value="ECO:0007669"/>
    <property type="project" value="InterPro"/>
</dbReference>
<feature type="chain" id="PRO_5012651339" description="Interleukin-1" evidence="5">
    <location>
        <begin position="33"/>
        <end position="182"/>
    </location>
</feature>
<feature type="signal peptide" evidence="5">
    <location>
        <begin position="1"/>
        <end position="32"/>
    </location>
</feature>
<evidence type="ECO:0000256" key="4">
    <source>
        <dbReference type="RuleBase" id="RU003753"/>
    </source>
</evidence>
<dbReference type="Pfam" id="PF00340">
    <property type="entry name" value="IL1"/>
    <property type="match status" value="1"/>
</dbReference>
<comment type="similarity">
    <text evidence="2 4">Belongs to the IL-1 family.</text>
</comment>
<reference evidence="6" key="2">
    <citation type="submission" date="2025-08" db="UniProtKB">
        <authorList>
            <consortium name="Ensembl"/>
        </authorList>
    </citation>
    <scope>IDENTIFICATION</scope>
    <source>
        <strain evidence="6">2N</strain>
    </source>
</reference>
<dbReference type="Gene3D" id="2.80.10.50">
    <property type="match status" value="1"/>
</dbReference>
<dbReference type="GO" id="GO:0019221">
    <property type="term" value="P:cytokine-mediated signaling pathway"/>
    <property type="evidence" value="ECO:0007669"/>
    <property type="project" value="TreeGrafter"/>
</dbReference>
<reference evidence="6" key="3">
    <citation type="submission" date="2025-09" db="UniProtKB">
        <authorList>
            <consortium name="Ensembl"/>
        </authorList>
    </citation>
    <scope>IDENTIFICATION</scope>
    <source>
        <strain evidence="6">2N</strain>
    </source>
</reference>
<reference evidence="7" key="1">
    <citation type="journal article" date="2011" name="Nature">
        <title>A high-resolution map of human evolutionary constraint using 29 mammals.</title>
        <authorList>
            <person name="Lindblad-Toh K."/>
            <person name="Garber M."/>
            <person name="Zuk O."/>
            <person name="Lin M.F."/>
            <person name="Parker B.J."/>
            <person name="Washietl S."/>
            <person name="Kheradpour P."/>
            <person name="Ernst J."/>
            <person name="Jordan G."/>
            <person name="Mauceli E."/>
            <person name="Ward L.D."/>
            <person name="Lowe C.B."/>
            <person name="Holloway A.K."/>
            <person name="Clamp M."/>
            <person name="Gnerre S."/>
            <person name="Alfoldi J."/>
            <person name="Beal K."/>
            <person name="Chang J."/>
            <person name="Clawson H."/>
            <person name="Cuff J."/>
            <person name="Di Palma F."/>
            <person name="Fitzgerald S."/>
            <person name="Flicek P."/>
            <person name="Guttman M."/>
            <person name="Hubisz M.J."/>
            <person name="Jaffe D.B."/>
            <person name="Jungreis I."/>
            <person name="Kent W.J."/>
            <person name="Kostka D."/>
            <person name="Lara M."/>
            <person name="Martins A.L."/>
            <person name="Massingham T."/>
            <person name="Moltke I."/>
            <person name="Raney B.J."/>
            <person name="Rasmussen M.D."/>
            <person name="Robinson J."/>
            <person name="Stark A."/>
            <person name="Vilella A.J."/>
            <person name="Wen J."/>
            <person name="Xie X."/>
            <person name="Zody M.C."/>
            <person name="Baldwin J."/>
            <person name="Bloom T."/>
            <person name="Chin C.W."/>
            <person name="Heiman D."/>
            <person name="Nicol R."/>
            <person name="Nusbaum C."/>
            <person name="Young S."/>
            <person name="Wilkinson J."/>
            <person name="Worley K.C."/>
            <person name="Kovar C.L."/>
            <person name="Muzny D.M."/>
            <person name="Gibbs R.A."/>
            <person name="Cree A."/>
            <person name="Dihn H.H."/>
            <person name="Fowler G."/>
            <person name="Jhangiani S."/>
            <person name="Joshi V."/>
            <person name="Lee S."/>
            <person name="Lewis L.R."/>
            <person name="Nazareth L.V."/>
            <person name="Okwuonu G."/>
            <person name="Santibanez J."/>
            <person name="Warren W.C."/>
            <person name="Mardis E.R."/>
            <person name="Weinstock G.M."/>
            <person name="Wilson R.K."/>
            <person name="Delehaunty K."/>
            <person name="Dooling D."/>
            <person name="Fronik C."/>
            <person name="Fulton L."/>
            <person name="Fulton B."/>
            <person name="Graves T."/>
            <person name="Minx P."/>
            <person name="Sodergren E."/>
            <person name="Birney E."/>
            <person name="Margulies E.H."/>
            <person name="Herrero J."/>
            <person name="Green E.D."/>
            <person name="Haussler D."/>
            <person name="Siepel A."/>
            <person name="Goldman N."/>
            <person name="Pollard K.S."/>
            <person name="Pedersen J.S."/>
            <person name="Lander E.S."/>
            <person name="Kellis M."/>
        </authorList>
    </citation>
    <scope>NUCLEOTIDE SEQUENCE [LARGE SCALE GENOMIC DNA]</scope>
    <source>
        <strain evidence="7">2N</strain>
    </source>
</reference>
<dbReference type="GO" id="GO:0005149">
    <property type="term" value="F:interleukin-1 receptor binding"/>
    <property type="evidence" value="ECO:0007669"/>
    <property type="project" value="UniProtKB-UniRule"/>
</dbReference>
<name>A0A286Y0Y7_CAVPO</name>
<dbReference type="VEuPathDB" id="HostDB:ENSCPOG00000035813"/>
<dbReference type="SUPFAM" id="SSF50353">
    <property type="entry name" value="Cytokine"/>
    <property type="match status" value="1"/>
</dbReference>
<dbReference type="GeneTree" id="ENSGT00950000182943"/>
<evidence type="ECO:0000313" key="7">
    <source>
        <dbReference type="Proteomes" id="UP000005447"/>
    </source>
</evidence>
<dbReference type="InterPro" id="IPR008996">
    <property type="entry name" value="IL1/FGF"/>
</dbReference>
<dbReference type="Ensembl" id="ENSCPOT00000041343.1">
    <property type="protein sequence ID" value="ENSCPOP00000031348.1"/>
    <property type="gene ID" value="ENSCPOG00000035813.1"/>
</dbReference>
<organism evidence="6 7">
    <name type="scientific">Cavia porcellus</name>
    <name type="common">Guinea pig</name>
    <dbReference type="NCBI Taxonomy" id="10141"/>
    <lineage>
        <taxon>Eukaryota</taxon>
        <taxon>Metazoa</taxon>
        <taxon>Chordata</taxon>
        <taxon>Craniata</taxon>
        <taxon>Vertebrata</taxon>
        <taxon>Euteleostomi</taxon>
        <taxon>Mammalia</taxon>
        <taxon>Eutheria</taxon>
        <taxon>Euarchontoglires</taxon>
        <taxon>Glires</taxon>
        <taxon>Rodentia</taxon>
        <taxon>Hystricomorpha</taxon>
        <taxon>Caviidae</taxon>
        <taxon>Cavia</taxon>
    </lineage>
</organism>
<accession>A0A286Y0Y7</accession>
<dbReference type="GO" id="GO:0002437">
    <property type="term" value="P:inflammatory response to antigenic stimulus"/>
    <property type="evidence" value="ECO:0007669"/>
    <property type="project" value="TreeGrafter"/>
</dbReference>
<dbReference type="InterPro" id="IPR000975">
    <property type="entry name" value="IL-1_fam"/>
</dbReference>
<dbReference type="PRINTS" id="PR00264">
    <property type="entry name" value="INTERLEUKIN1"/>
</dbReference>
<dbReference type="GO" id="GO:0071222">
    <property type="term" value="P:cellular response to lipopolysaccharide"/>
    <property type="evidence" value="ECO:0007669"/>
    <property type="project" value="TreeGrafter"/>
</dbReference>
<dbReference type="PANTHER" id="PTHR10078">
    <property type="entry name" value="INTERLEUKIN-1 FAMILY MEMBER"/>
    <property type="match status" value="1"/>
</dbReference>
<keyword evidence="5" id="KW-0732">Signal</keyword>
<dbReference type="FunFam" id="2.80.10.50:FF:000013">
    <property type="entry name" value="Interleukin-1"/>
    <property type="match status" value="1"/>
</dbReference>
<dbReference type="STRING" id="10141.ENSCPOP00000031348"/>
<dbReference type="EMBL" id="AAKN02046993">
    <property type="status" value="NOT_ANNOTATED_CDS"/>
    <property type="molecule type" value="Genomic_DNA"/>
</dbReference>
<dbReference type="CDD" id="cd23300">
    <property type="entry name" value="beta-trefoil_IL36"/>
    <property type="match status" value="1"/>
</dbReference>
<dbReference type="GO" id="GO:0005125">
    <property type="term" value="F:cytokine activity"/>
    <property type="evidence" value="ECO:0007669"/>
    <property type="project" value="UniProtKB-UniRule"/>
</dbReference>
<dbReference type="InParanoid" id="A0A286Y0Y7"/>
<protein>
    <recommendedName>
        <fullName evidence="4">Interleukin-1</fullName>
    </recommendedName>
</protein>